<feature type="modified residue" description="Phosphohistidine" evidence="1">
    <location>
        <position position="64"/>
    </location>
</feature>
<dbReference type="Pfam" id="PF01627">
    <property type="entry name" value="Hpt"/>
    <property type="match status" value="1"/>
</dbReference>
<dbReference type="InterPro" id="IPR045871">
    <property type="entry name" value="AHP1-5/YPD1"/>
</dbReference>
<dbReference type="RefSeq" id="XP_060288759.1">
    <property type="nucleotide sequence ID" value="XM_060429461.1"/>
</dbReference>
<sequence length="133" mass="15008">MLDFGDSVDLSTFSQILEMDDSEEEREFSKPLVLNFFEQAEETFAKMDNALRERNLSELSSLGHFLKGSSATLGFLKVRDSCQVIQQYGHNLNLDGSPEADQAVCLYKISEALKTVKTDTADLEVLLKEFFKV</sequence>
<dbReference type="EMBL" id="MU838997">
    <property type="protein sequence ID" value="KAK1772546.1"/>
    <property type="molecule type" value="Genomic_DNA"/>
</dbReference>
<dbReference type="GO" id="GO:0000160">
    <property type="term" value="P:phosphorelay signal transduction system"/>
    <property type="evidence" value="ECO:0007669"/>
    <property type="project" value="InterPro"/>
</dbReference>
<dbReference type="PANTHER" id="PTHR28242">
    <property type="entry name" value="PHOSPHORELAY INTERMEDIATE PROTEIN YPD1"/>
    <property type="match status" value="1"/>
</dbReference>
<organism evidence="3 4">
    <name type="scientific">Phialemonium atrogriseum</name>
    <dbReference type="NCBI Taxonomy" id="1093897"/>
    <lineage>
        <taxon>Eukaryota</taxon>
        <taxon>Fungi</taxon>
        <taxon>Dikarya</taxon>
        <taxon>Ascomycota</taxon>
        <taxon>Pezizomycotina</taxon>
        <taxon>Sordariomycetes</taxon>
        <taxon>Sordariomycetidae</taxon>
        <taxon>Cephalothecales</taxon>
        <taxon>Cephalothecaceae</taxon>
        <taxon>Phialemonium</taxon>
    </lineage>
</organism>
<dbReference type="PROSITE" id="PS50894">
    <property type="entry name" value="HPT"/>
    <property type="match status" value="1"/>
</dbReference>
<dbReference type="GO" id="GO:0043424">
    <property type="term" value="F:protein histidine kinase binding"/>
    <property type="evidence" value="ECO:0007669"/>
    <property type="project" value="InterPro"/>
</dbReference>
<dbReference type="AlphaFoldDB" id="A0AAJ0C9N9"/>
<evidence type="ECO:0000313" key="4">
    <source>
        <dbReference type="Proteomes" id="UP001244011"/>
    </source>
</evidence>
<keyword evidence="1" id="KW-0597">Phosphoprotein</keyword>
<comment type="caution">
    <text evidence="3">The sequence shown here is derived from an EMBL/GenBank/DDBJ whole genome shotgun (WGS) entry which is preliminary data.</text>
</comment>
<dbReference type="CDD" id="cd00088">
    <property type="entry name" value="HPT"/>
    <property type="match status" value="1"/>
</dbReference>
<keyword evidence="4" id="KW-1185">Reference proteome</keyword>
<feature type="domain" description="HPt" evidence="2">
    <location>
        <begin position="25"/>
        <end position="130"/>
    </location>
</feature>
<dbReference type="PANTHER" id="PTHR28242:SF52">
    <property type="entry name" value="PHOSPHORELAY INTERMEDIATE PROTEIN YPD1"/>
    <property type="match status" value="1"/>
</dbReference>
<gene>
    <name evidence="3" type="ORF">QBC33DRAFT_553995</name>
</gene>
<dbReference type="GO" id="GO:0005737">
    <property type="term" value="C:cytoplasm"/>
    <property type="evidence" value="ECO:0007669"/>
    <property type="project" value="TreeGrafter"/>
</dbReference>
<accession>A0AAJ0C9N9</accession>
<evidence type="ECO:0000259" key="2">
    <source>
        <dbReference type="PROSITE" id="PS50894"/>
    </source>
</evidence>
<reference evidence="3" key="1">
    <citation type="submission" date="2023-06" db="EMBL/GenBank/DDBJ databases">
        <title>Genome-scale phylogeny and comparative genomics of the fungal order Sordariales.</title>
        <authorList>
            <consortium name="Lawrence Berkeley National Laboratory"/>
            <person name="Hensen N."/>
            <person name="Bonometti L."/>
            <person name="Westerberg I."/>
            <person name="Brannstrom I.O."/>
            <person name="Guillou S."/>
            <person name="Cros-Aarteil S."/>
            <person name="Calhoun S."/>
            <person name="Haridas S."/>
            <person name="Kuo A."/>
            <person name="Mondo S."/>
            <person name="Pangilinan J."/>
            <person name="Riley R."/>
            <person name="Labutti K."/>
            <person name="Andreopoulos B."/>
            <person name="Lipzen A."/>
            <person name="Chen C."/>
            <person name="Yanf M."/>
            <person name="Daum C."/>
            <person name="Ng V."/>
            <person name="Clum A."/>
            <person name="Steindorff A."/>
            <person name="Ohm R."/>
            <person name="Martin F."/>
            <person name="Silar P."/>
            <person name="Natvig D."/>
            <person name="Lalanne C."/>
            <person name="Gautier V."/>
            <person name="Ament-Velasquez S.L."/>
            <person name="Kruys A."/>
            <person name="Hutchinson M.I."/>
            <person name="Powell A.J."/>
            <person name="Barry K."/>
            <person name="Miller A.N."/>
            <person name="Grigoriev I.V."/>
            <person name="Debuchy R."/>
            <person name="Gladieux P."/>
            <person name="Thoren M.H."/>
            <person name="Johannesson H."/>
        </authorList>
    </citation>
    <scope>NUCLEOTIDE SEQUENCE</scope>
    <source>
        <strain evidence="3">8032-3</strain>
    </source>
</reference>
<dbReference type="Proteomes" id="UP001244011">
    <property type="component" value="Unassembled WGS sequence"/>
</dbReference>
<dbReference type="GeneID" id="85312648"/>
<evidence type="ECO:0000313" key="3">
    <source>
        <dbReference type="EMBL" id="KAK1772546.1"/>
    </source>
</evidence>
<name>A0AAJ0C9N9_9PEZI</name>
<evidence type="ECO:0000256" key="1">
    <source>
        <dbReference type="PROSITE-ProRule" id="PRU00110"/>
    </source>
</evidence>
<dbReference type="InterPro" id="IPR008207">
    <property type="entry name" value="Sig_transdc_His_kin_Hpt_dom"/>
</dbReference>
<dbReference type="InterPro" id="IPR036641">
    <property type="entry name" value="HPT_dom_sf"/>
</dbReference>
<dbReference type="Gene3D" id="1.20.120.160">
    <property type="entry name" value="HPT domain"/>
    <property type="match status" value="1"/>
</dbReference>
<dbReference type="GO" id="GO:0005634">
    <property type="term" value="C:nucleus"/>
    <property type="evidence" value="ECO:0007669"/>
    <property type="project" value="TreeGrafter"/>
</dbReference>
<dbReference type="SUPFAM" id="SSF47226">
    <property type="entry name" value="Histidine-containing phosphotransfer domain, HPT domain"/>
    <property type="match status" value="1"/>
</dbReference>
<proteinExistence type="predicted"/>
<dbReference type="GO" id="GO:0009927">
    <property type="term" value="F:histidine phosphotransfer kinase activity"/>
    <property type="evidence" value="ECO:0007669"/>
    <property type="project" value="InterPro"/>
</dbReference>
<protein>
    <submittedName>
        <fullName evidence="3">Histidine-phosphotransfer domain, HPT domain-containing protein</fullName>
    </submittedName>
</protein>